<dbReference type="InterPro" id="IPR036389">
    <property type="entry name" value="RNase_III_sf"/>
</dbReference>
<keyword evidence="1" id="KW-0540">Nuclease</keyword>
<feature type="compositionally biased region" description="Basic and acidic residues" evidence="6">
    <location>
        <begin position="285"/>
        <end position="294"/>
    </location>
</feature>
<name>A0AAD9MHF5_9PEZI</name>
<dbReference type="PROSITE" id="PS50142">
    <property type="entry name" value="RNASE_3_2"/>
    <property type="match status" value="1"/>
</dbReference>
<dbReference type="CDD" id="cd00593">
    <property type="entry name" value="RIBOc"/>
    <property type="match status" value="1"/>
</dbReference>
<dbReference type="GO" id="GO:0034475">
    <property type="term" value="P:U4 snRNA 3'-end processing"/>
    <property type="evidence" value="ECO:0007669"/>
    <property type="project" value="TreeGrafter"/>
</dbReference>
<evidence type="ECO:0000256" key="2">
    <source>
        <dbReference type="ARBA" id="ARBA00022759"/>
    </source>
</evidence>
<evidence type="ECO:0000313" key="9">
    <source>
        <dbReference type="EMBL" id="KAK2072586.1"/>
    </source>
</evidence>
<accession>A0AAD9MHF5</accession>
<dbReference type="SUPFAM" id="SSF69065">
    <property type="entry name" value="RNase III domain-like"/>
    <property type="match status" value="1"/>
</dbReference>
<dbReference type="GO" id="GO:0003723">
    <property type="term" value="F:RNA binding"/>
    <property type="evidence" value="ECO:0007669"/>
    <property type="project" value="UniProtKB-UniRule"/>
</dbReference>
<dbReference type="SUPFAM" id="SSF54768">
    <property type="entry name" value="dsRNA-binding domain-like"/>
    <property type="match status" value="1"/>
</dbReference>
<evidence type="ECO:0000313" key="10">
    <source>
        <dbReference type="Proteomes" id="UP001217918"/>
    </source>
</evidence>
<dbReference type="GO" id="GO:0004525">
    <property type="term" value="F:ribonuclease III activity"/>
    <property type="evidence" value="ECO:0007669"/>
    <property type="project" value="InterPro"/>
</dbReference>
<dbReference type="PANTHER" id="PTHR11207">
    <property type="entry name" value="RIBONUCLEASE III"/>
    <property type="match status" value="1"/>
</dbReference>
<evidence type="ECO:0000259" key="7">
    <source>
        <dbReference type="PROSITE" id="PS50137"/>
    </source>
</evidence>
<dbReference type="GO" id="GO:0006364">
    <property type="term" value="P:rRNA processing"/>
    <property type="evidence" value="ECO:0007669"/>
    <property type="project" value="TreeGrafter"/>
</dbReference>
<protein>
    <recommendedName>
        <fullName evidence="11">RNase III domain-containing protein</fullName>
    </recommendedName>
</protein>
<evidence type="ECO:0000256" key="6">
    <source>
        <dbReference type="SAM" id="MobiDB-lite"/>
    </source>
</evidence>
<keyword evidence="4 5" id="KW-0694">RNA-binding</keyword>
<evidence type="ECO:0000256" key="1">
    <source>
        <dbReference type="ARBA" id="ARBA00022722"/>
    </source>
</evidence>
<evidence type="ECO:0000256" key="3">
    <source>
        <dbReference type="ARBA" id="ARBA00022801"/>
    </source>
</evidence>
<dbReference type="SMART" id="SM00358">
    <property type="entry name" value="DSRM"/>
    <property type="match status" value="1"/>
</dbReference>
<evidence type="ECO:0000259" key="8">
    <source>
        <dbReference type="PROSITE" id="PS50142"/>
    </source>
</evidence>
<dbReference type="Proteomes" id="UP001217918">
    <property type="component" value="Unassembled WGS sequence"/>
</dbReference>
<dbReference type="AlphaFoldDB" id="A0AAD9MHF5"/>
<dbReference type="Gene3D" id="3.30.160.20">
    <property type="match status" value="1"/>
</dbReference>
<dbReference type="PROSITE" id="PS50137">
    <property type="entry name" value="DS_RBD"/>
    <property type="match status" value="1"/>
</dbReference>
<feature type="domain" description="DRBM" evidence="7">
    <location>
        <begin position="178"/>
        <end position="254"/>
    </location>
</feature>
<comment type="caution">
    <text evidence="9">The sequence shown here is derived from an EMBL/GenBank/DDBJ whole genome shotgun (WGS) entry which is preliminary data.</text>
</comment>
<dbReference type="GO" id="GO:0006369">
    <property type="term" value="P:termination of RNA polymerase II transcription"/>
    <property type="evidence" value="ECO:0007669"/>
    <property type="project" value="TreeGrafter"/>
</dbReference>
<dbReference type="Pfam" id="PF00636">
    <property type="entry name" value="Ribonuclease_3"/>
    <property type="match status" value="1"/>
</dbReference>
<dbReference type="InterPro" id="IPR014720">
    <property type="entry name" value="dsRBD_dom"/>
</dbReference>
<keyword evidence="2" id="KW-0255">Endonuclease</keyword>
<reference evidence="9" key="1">
    <citation type="journal article" date="2023" name="Mol. Plant Microbe Interact.">
        <title>Elucidating the Obligate Nature and Biological Capacity of an Invasive Fungal Corn Pathogen.</title>
        <authorList>
            <person name="MacCready J.S."/>
            <person name="Roggenkamp E.M."/>
            <person name="Gdanetz K."/>
            <person name="Chilvers M.I."/>
        </authorList>
    </citation>
    <scope>NUCLEOTIDE SEQUENCE</scope>
    <source>
        <strain evidence="9">PM02</strain>
    </source>
</reference>
<proteinExistence type="predicted"/>
<dbReference type="Gene3D" id="1.10.1520.10">
    <property type="entry name" value="Ribonuclease III domain"/>
    <property type="match status" value="1"/>
</dbReference>
<evidence type="ECO:0008006" key="11">
    <source>
        <dbReference type="Google" id="ProtNLM"/>
    </source>
</evidence>
<gene>
    <name evidence="9" type="ORF">P8C59_006932</name>
</gene>
<dbReference type="EMBL" id="JAQQPM010000006">
    <property type="protein sequence ID" value="KAK2072586.1"/>
    <property type="molecule type" value="Genomic_DNA"/>
</dbReference>
<sequence length="294" mass="31895">MPRILDPAAEAEALTHPGAIVKFGEGSGYERFEWIGDAQIETLASVFIFQTFPKLSPGRMSQLRELCVKNATLSQFFFDCGLDKRAKLPLDFHAVLPDGRSKLNLKEKTKVAADIFEAYVGALIYTDPENGFRRAAEWLKGLWAQVLRALIISEETAAAQAGKADNGPTAAPARRVGPSKDILHSTIGAKGILIEYKDVRSKKYDSVSGKELYTVGCYVTGWGLKSHLLGQGSALNKKQAGQAAAERALENKEMINMMVKKKEELKALLAAREGAEQRGAQGQGEEGKIAEAAG</sequence>
<dbReference type="Pfam" id="PF00035">
    <property type="entry name" value="dsrm"/>
    <property type="match status" value="1"/>
</dbReference>
<dbReference type="InterPro" id="IPR000999">
    <property type="entry name" value="RNase_III_dom"/>
</dbReference>
<feature type="region of interest" description="Disordered" evidence="6">
    <location>
        <begin position="273"/>
        <end position="294"/>
    </location>
</feature>
<evidence type="ECO:0000256" key="4">
    <source>
        <dbReference type="ARBA" id="ARBA00022884"/>
    </source>
</evidence>
<dbReference type="SMART" id="SM00535">
    <property type="entry name" value="RIBOc"/>
    <property type="match status" value="1"/>
</dbReference>
<keyword evidence="3" id="KW-0378">Hydrolase</keyword>
<keyword evidence="10" id="KW-1185">Reference proteome</keyword>
<feature type="domain" description="RNase III" evidence="8">
    <location>
        <begin position="12"/>
        <end position="128"/>
    </location>
</feature>
<dbReference type="PANTHER" id="PTHR11207:SF0">
    <property type="entry name" value="RIBONUCLEASE 3"/>
    <property type="match status" value="1"/>
</dbReference>
<organism evidence="9 10">
    <name type="scientific">Phyllachora maydis</name>
    <dbReference type="NCBI Taxonomy" id="1825666"/>
    <lineage>
        <taxon>Eukaryota</taxon>
        <taxon>Fungi</taxon>
        <taxon>Dikarya</taxon>
        <taxon>Ascomycota</taxon>
        <taxon>Pezizomycotina</taxon>
        <taxon>Sordariomycetes</taxon>
        <taxon>Sordariomycetidae</taxon>
        <taxon>Phyllachorales</taxon>
        <taxon>Phyllachoraceae</taxon>
        <taxon>Phyllachora</taxon>
    </lineage>
</organism>
<evidence type="ECO:0000256" key="5">
    <source>
        <dbReference type="PROSITE-ProRule" id="PRU00266"/>
    </source>
</evidence>
<dbReference type="GO" id="GO:0005654">
    <property type="term" value="C:nucleoplasm"/>
    <property type="evidence" value="ECO:0007669"/>
    <property type="project" value="TreeGrafter"/>
</dbReference>